<dbReference type="SUPFAM" id="SSF52047">
    <property type="entry name" value="RNI-like"/>
    <property type="match status" value="1"/>
</dbReference>
<dbReference type="PANTHER" id="PTHR13318">
    <property type="entry name" value="PARTNER OF PAIRED, ISOFORM B-RELATED"/>
    <property type="match status" value="1"/>
</dbReference>
<sequence>MGKQRVVVGEEDGNKMTGDHHWGRVVVPHVFRLVSLYLGQRDVCALLCVSASCHRQLAAHAPVCKVLDLQGRNTAGERLVAALSLLRYQNVEEINLEFAQGLQDEHLSAVKFESLQRLNLNACQKITDSGVKAVASANPHLKLFSIYWNLKVTDVAIESVVMSCKHLTALNVSGCKNITDASLQNIAKFSPGIKSLNLTRCVKLTDNGLLCLTDSCQSLEELYLYAIPGFTVRAFREFSHFRKLQLLDLCGAQNLTDEGLAPIALCKALVSLNLTWCVQITDIGLKALAQHCSLLQLLSLHGILGVSDEGLKSLSECCRNSLVTIDVHGCVKIKHRSKSDLLQLFPNLSTFQVHS</sequence>
<dbReference type="Pfam" id="PF13516">
    <property type="entry name" value="LRR_6"/>
    <property type="match status" value="1"/>
</dbReference>
<dbReference type="InterPro" id="IPR032675">
    <property type="entry name" value="LRR_dom_sf"/>
</dbReference>
<evidence type="ECO:0000313" key="3">
    <source>
        <dbReference type="Proteomes" id="UP001497512"/>
    </source>
</evidence>
<dbReference type="InterPro" id="IPR001611">
    <property type="entry name" value="Leu-rich_rpt"/>
</dbReference>
<reference evidence="2" key="1">
    <citation type="submission" date="2024-02" db="EMBL/GenBank/DDBJ databases">
        <authorList>
            <consortium name="ELIXIR-Norway"/>
            <consortium name="Elixir Norway"/>
        </authorList>
    </citation>
    <scope>NUCLEOTIDE SEQUENCE</scope>
</reference>
<dbReference type="Pfam" id="PF25372">
    <property type="entry name" value="DUF7885"/>
    <property type="match status" value="1"/>
</dbReference>
<evidence type="ECO:0000313" key="2">
    <source>
        <dbReference type="EMBL" id="CAK9223727.1"/>
    </source>
</evidence>
<protein>
    <recommendedName>
        <fullName evidence="1">F-box/LRR-repeat protein 15-like leucin rich repeat domain-containing protein</fullName>
    </recommendedName>
</protein>
<dbReference type="EMBL" id="OZ019896">
    <property type="protein sequence ID" value="CAK9223727.1"/>
    <property type="molecule type" value="Genomic_DNA"/>
</dbReference>
<gene>
    <name evidence="2" type="ORF">CSSPTR1EN2_LOCUS16976</name>
</gene>
<evidence type="ECO:0000259" key="1">
    <source>
        <dbReference type="Pfam" id="PF25372"/>
    </source>
</evidence>
<name>A0ABP0UKE2_9BRYO</name>
<proteinExistence type="predicted"/>
<dbReference type="InterPro" id="IPR006553">
    <property type="entry name" value="Leu-rich_rpt_Cys-con_subtyp"/>
</dbReference>
<dbReference type="Gene3D" id="3.80.10.10">
    <property type="entry name" value="Ribonuclease Inhibitor"/>
    <property type="match status" value="2"/>
</dbReference>
<dbReference type="Proteomes" id="UP001497512">
    <property type="component" value="Chromosome 4"/>
</dbReference>
<dbReference type="PANTHER" id="PTHR13318:SF95">
    <property type="entry name" value="F-BOX PROTEIN YLR352W"/>
    <property type="match status" value="1"/>
</dbReference>
<feature type="domain" description="F-box/LRR-repeat protein 15-like leucin rich repeat" evidence="1">
    <location>
        <begin position="151"/>
        <end position="334"/>
    </location>
</feature>
<keyword evidence="3" id="KW-1185">Reference proteome</keyword>
<dbReference type="SMART" id="SM00367">
    <property type="entry name" value="LRR_CC"/>
    <property type="match status" value="7"/>
</dbReference>
<dbReference type="InterPro" id="IPR057207">
    <property type="entry name" value="FBXL15_LRR"/>
</dbReference>
<organism evidence="2 3">
    <name type="scientific">Sphagnum troendelagicum</name>
    <dbReference type="NCBI Taxonomy" id="128251"/>
    <lineage>
        <taxon>Eukaryota</taxon>
        <taxon>Viridiplantae</taxon>
        <taxon>Streptophyta</taxon>
        <taxon>Embryophyta</taxon>
        <taxon>Bryophyta</taxon>
        <taxon>Sphagnophytina</taxon>
        <taxon>Sphagnopsida</taxon>
        <taxon>Sphagnales</taxon>
        <taxon>Sphagnaceae</taxon>
        <taxon>Sphagnum</taxon>
    </lineage>
</organism>
<accession>A0ABP0UKE2</accession>